<feature type="domain" description="C2H2-type" evidence="1">
    <location>
        <begin position="23"/>
        <end position="43"/>
    </location>
</feature>
<dbReference type="Proteomes" id="UP000605846">
    <property type="component" value="Unassembled WGS sequence"/>
</dbReference>
<evidence type="ECO:0000259" key="1">
    <source>
        <dbReference type="PROSITE" id="PS00028"/>
    </source>
</evidence>
<dbReference type="OrthoDB" id="2219666at2759"/>
<comment type="caution">
    <text evidence="2">The sequence shown here is derived from an EMBL/GenBank/DDBJ whole genome shotgun (WGS) entry which is preliminary data.</text>
</comment>
<accession>A0A8H7EKJ8</accession>
<keyword evidence="3" id="KW-1185">Reference proteome</keyword>
<protein>
    <recommendedName>
        <fullName evidence="1">C2H2-type domain-containing protein</fullName>
    </recommendedName>
</protein>
<gene>
    <name evidence="2" type="ORF">EC973_008144</name>
</gene>
<dbReference type="EMBL" id="JABAYA010000678">
    <property type="protein sequence ID" value="KAF7720482.1"/>
    <property type="molecule type" value="Genomic_DNA"/>
</dbReference>
<organism evidence="2 3">
    <name type="scientific">Apophysomyces ossiformis</name>
    <dbReference type="NCBI Taxonomy" id="679940"/>
    <lineage>
        <taxon>Eukaryota</taxon>
        <taxon>Fungi</taxon>
        <taxon>Fungi incertae sedis</taxon>
        <taxon>Mucoromycota</taxon>
        <taxon>Mucoromycotina</taxon>
        <taxon>Mucoromycetes</taxon>
        <taxon>Mucorales</taxon>
        <taxon>Mucorineae</taxon>
        <taxon>Mucoraceae</taxon>
        <taxon>Apophysomyces</taxon>
    </lineage>
</organism>
<dbReference type="AlphaFoldDB" id="A0A8H7EKJ8"/>
<dbReference type="InterPro" id="IPR013087">
    <property type="entry name" value="Znf_C2H2_type"/>
</dbReference>
<name>A0A8H7EKJ8_9FUNG</name>
<dbReference type="PROSITE" id="PS00028">
    <property type="entry name" value="ZINC_FINGER_C2H2_1"/>
    <property type="match status" value="1"/>
</dbReference>
<proteinExistence type="predicted"/>
<evidence type="ECO:0000313" key="3">
    <source>
        <dbReference type="Proteomes" id="UP000605846"/>
    </source>
</evidence>
<sequence>MLFFFFLAESIKVVRNAQGYLICPVCAGEYIYADDFERHVHTHNQNNEKSLEDDATGNVTVSQVDDILPTTDLPTTKNSLVNTAQEYHNSLLLALDVKHLSPDNAENRLLAAQLVDAHPLLFKDHHGEHHYLLGTPRNISRVLESQFDQPFTQFQSFLAPNKRTFKEMIGLEGNLEPVNHTPQFDQAISLTRWKKWSDKKSYMELTDSICKFLNADWTRRRWLAYYCSRIFEGAILVNHGQCLLVNCTEIYPRLPCLDVHFERFKQVHQRSPASSIPEDDDAQYPDVQVCVMENDNTNKLVIGTKSFNALLTSTIRLDVDHIPTIGASSINGFSPTKATRIYLDQRVVKMLNEWVEKKKIEKNAGTALVNYPLYVFDELAQLRQVRSKFNDPSTYQFLRGYSSVTNDLRLRPITVWTLADTSPTNGTTND</sequence>
<evidence type="ECO:0000313" key="2">
    <source>
        <dbReference type="EMBL" id="KAF7720482.1"/>
    </source>
</evidence>
<reference evidence="2" key="1">
    <citation type="submission" date="2020-01" db="EMBL/GenBank/DDBJ databases">
        <title>Genome Sequencing of Three Apophysomyces-Like Fungal Strains Confirms a Novel Fungal Genus in the Mucoromycota with divergent Burkholderia-like Endosymbiotic Bacteria.</title>
        <authorList>
            <person name="Stajich J.E."/>
            <person name="Macias A.M."/>
            <person name="Carter-House D."/>
            <person name="Lovett B."/>
            <person name="Kasson L.R."/>
            <person name="Berry K."/>
            <person name="Grigoriev I."/>
            <person name="Chang Y."/>
            <person name="Spatafora J."/>
            <person name="Kasson M.T."/>
        </authorList>
    </citation>
    <scope>NUCLEOTIDE SEQUENCE</scope>
    <source>
        <strain evidence="2">NRRL A-21654</strain>
    </source>
</reference>